<evidence type="ECO:0000313" key="1">
    <source>
        <dbReference type="EMBL" id="ADG75777.1"/>
    </source>
</evidence>
<dbReference type="HOGENOM" id="CLU_1313585_0_0_11"/>
<reference evidence="1 2" key="1">
    <citation type="journal article" date="2010" name="Stand. Genomic Sci.">
        <title>Complete genome sequence of Cellulomonas flavigena type strain (134).</title>
        <authorList>
            <person name="Abt B."/>
            <person name="Foster B."/>
            <person name="Lapidus A."/>
            <person name="Clum A."/>
            <person name="Sun H."/>
            <person name="Pukall R."/>
            <person name="Lucas S."/>
            <person name="Glavina Del Rio T."/>
            <person name="Nolan M."/>
            <person name="Tice H."/>
            <person name="Cheng J.F."/>
            <person name="Pitluck S."/>
            <person name="Liolios K."/>
            <person name="Ivanova N."/>
            <person name="Mavromatis K."/>
            <person name="Ovchinnikova G."/>
            <person name="Pati A."/>
            <person name="Goodwin L."/>
            <person name="Chen A."/>
            <person name="Palaniappan K."/>
            <person name="Land M."/>
            <person name="Hauser L."/>
            <person name="Chang Y.J."/>
            <person name="Jeffries C.D."/>
            <person name="Rohde M."/>
            <person name="Goker M."/>
            <person name="Woyke T."/>
            <person name="Bristow J."/>
            <person name="Eisen J.A."/>
            <person name="Markowitz V."/>
            <person name="Hugenholtz P."/>
            <person name="Kyrpides N.C."/>
            <person name="Klenk H.P."/>
        </authorList>
    </citation>
    <scope>NUCLEOTIDE SEQUENCE [LARGE SCALE GENOMIC DNA]</scope>
    <source>
        <strain evidence="2">ATCC 482 / DSM 20109 / BCRC 11376 / JCM 18109 / NBRC 3775 / NCIMB 8073 / NRS 134</strain>
    </source>
</reference>
<dbReference type="KEGG" id="cfl:Cfla_2894"/>
<keyword evidence="2" id="KW-1185">Reference proteome</keyword>
<proteinExistence type="predicted"/>
<name>D5UKB6_CELFN</name>
<protein>
    <submittedName>
        <fullName evidence="1">Uncharacterized protein</fullName>
    </submittedName>
</protein>
<organism evidence="1 2">
    <name type="scientific">Cellulomonas flavigena (strain ATCC 482 / DSM 20109 / BCRC 11376 / JCM 18109 / NBRC 3775 / NCIMB 8073 / NRS 134)</name>
    <dbReference type="NCBI Taxonomy" id="446466"/>
    <lineage>
        <taxon>Bacteria</taxon>
        <taxon>Bacillati</taxon>
        <taxon>Actinomycetota</taxon>
        <taxon>Actinomycetes</taxon>
        <taxon>Micrococcales</taxon>
        <taxon>Cellulomonadaceae</taxon>
        <taxon>Cellulomonas</taxon>
    </lineage>
</organism>
<dbReference type="STRING" id="446466.Cfla_2894"/>
<gene>
    <name evidence="1" type="ordered locus">Cfla_2894</name>
</gene>
<dbReference type="AlphaFoldDB" id="D5UKB6"/>
<evidence type="ECO:0000313" key="2">
    <source>
        <dbReference type="Proteomes" id="UP000000849"/>
    </source>
</evidence>
<dbReference type="Proteomes" id="UP000000849">
    <property type="component" value="Chromosome"/>
</dbReference>
<dbReference type="EMBL" id="CP001964">
    <property type="protein sequence ID" value="ADG75777.1"/>
    <property type="molecule type" value="Genomic_DNA"/>
</dbReference>
<accession>D5UKB6</accession>
<sequence>MVQARAGAAGDVGAAAADLVVVEQVVVHDHRRVQELVRGGDVRGGRDVGAAESQVRGGDQARAQELAADDGVDVLPEVGARGVVADRPAALLADQVAQDARGGHGDVLDAVRERGRVHRGPGDRRDVRGEDLRRRGRVGQGRAGAVPDGRALACLTHVAPRRSVGRILRVLRICPSATGDRVELTRHPKVFVHVRDCAFLFGREGMLPP</sequence>